<evidence type="ECO:0000256" key="4">
    <source>
        <dbReference type="ARBA" id="ARBA00022729"/>
    </source>
</evidence>
<evidence type="ECO:0000259" key="6">
    <source>
        <dbReference type="Pfam" id="PF00496"/>
    </source>
</evidence>
<reference evidence="7" key="2">
    <citation type="submission" date="2020-09" db="EMBL/GenBank/DDBJ databases">
        <authorList>
            <person name="Sun Q."/>
            <person name="Zhou Y."/>
        </authorList>
    </citation>
    <scope>NUCLEOTIDE SEQUENCE</scope>
    <source>
        <strain evidence="7">CGMCC 1.15320</strain>
    </source>
</reference>
<dbReference type="SUPFAM" id="SSF53850">
    <property type="entry name" value="Periplasmic binding protein-like II"/>
    <property type="match status" value="2"/>
</dbReference>
<proteinExistence type="inferred from homology"/>
<dbReference type="Pfam" id="PF00496">
    <property type="entry name" value="SBP_bac_5"/>
    <property type="match status" value="1"/>
</dbReference>
<evidence type="ECO:0000256" key="3">
    <source>
        <dbReference type="ARBA" id="ARBA00022448"/>
    </source>
</evidence>
<dbReference type="GO" id="GO:0015833">
    <property type="term" value="P:peptide transport"/>
    <property type="evidence" value="ECO:0007669"/>
    <property type="project" value="TreeGrafter"/>
</dbReference>
<evidence type="ECO:0000256" key="2">
    <source>
        <dbReference type="ARBA" id="ARBA00005695"/>
    </source>
</evidence>
<gene>
    <name evidence="7" type="ORF">GCM10011385_35520</name>
</gene>
<organism evidence="7 8">
    <name type="scientific">Nitratireductor aestuarii</name>
    <dbReference type="NCBI Taxonomy" id="1735103"/>
    <lineage>
        <taxon>Bacteria</taxon>
        <taxon>Pseudomonadati</taxon>
        <taxon>Pseudomonadota</taxon>
        <taxon>Alphaproteobacteria</taxon>
        <taxon>Hyphomicrobiales</taxon>
        <taxon>Phyllobacteriaceae</taxon>
        <taxon>Nitratireductor</taxon>
    </lineage>
</organism>
<accession>A0A916S0N5</accession>
<evidence type="ECO:0000313" key="8">
    <source>
        <dbReference type="Proteomes" id="UP000636264"/>
    </source>
</evidence>
<comment type="caution">
    <text evidence="7">The sequence shown here is derived from an EMBL/GenBank/DDBJ whole genome shotgun (WGS) entry which is preliminary data.</text>
</comment>
<protein>
    <recommendedName>
        <fullName evidence="6">Solute-binding protein family 5 domain-containing protein</fullName>
    </recommendedName>
</protein>
<keyword evidence="3" id="KW-0813">Transport</keyword>
<dbReference type="PANTHER" id="PTHR30290:SF9">
    <property type="entry name" value="OLIGOPEPTIDE-BINDING PROTEIN APPA"/>
    <property type="match status" value="1"/>
</dbReference>
<dbReference type="EMBL" id="BMIF01000014">
    <property type="protein sequence ID" value="GGA78274.1"/>
    <property type="molecule type" value="Genomic_DNA"/>
</dbReference>
<keyword evidence="8" id="KW-1185">Reference proteome</keyword>
<dbReference type="PROSITE" id="PS01040">
    <property type="entry name" value="SBP_BACTERIAL_5"/>
    <property type="match status" value="1"/>
</dbReference>
<dbReference type="InterPro" id="IPR000914">
    <property type="entry name" value="SBP_5_dom"/>
</dbReference>
<comment type="subcellular location">
    <subcellularLocation>
        <location evidence="1">Periplasm</location>
    </subcellularLocation>
</comment>
<dbReference type="RefSeq" id="WP_188722450.1">
    <property type="nucleotide sequence ID" value="NZ_BMIF01000014.1"/>
</dbReference>
<dbReference type="InterPro" id="IPR023765">
    <property type="entry name" value="SBP_5_CS"/>
</dbReference>
<evidence type="ECO:0000256" key="5">
    <source>
        <dbReference type="SAM" id="SignalP"/>
    </source>
</evidence>
<evidence type="ECO:0000313" key="7">
    <source>
        <dbReference type="EMBL" id="GGA78274.1"/>
    </source>
</evidence>
<dbReference type="Gene3D" id="3.40.190.10">
    <property type="entry name" value="Periplasmic binding protein-like II"/>
    <property type="match status" value="1"/>
</dbReference>
<dbReference type="AlphaFoldDB" id="A0A916S0N5"/>
<name>A0A916S0N5_9HYPH</name>
<dbReference type="PANTHER" id="PTHR30290">
    <property type="entry name" value="PERIPLASMIC BINDING COMPONENT OF ABC TRANSPORTER"/>
    <property type="match status" value="1"/>
</dbReference>
<keyword evidence="4 5" id="KW-0732">Signal</keyword>
<evidence type="ECO:0000256" key="1">
    <source>
        <dbReference type="ARBA" id="ARBA00004418"/>
    </source>
</evidence>
<feature type="domain" description="Solute-binding protein family 5" evidence="6">
    <location>
        <begin position="248"/>
        <end position="534"/>
    </location>
</feature>
<dbReference type="Proteomes" id="UP000636264">
    <property type="component" value="Unassembled WGS sequence"/>
</dbReference>
<feature type="signal peptide" evidence="5">
    <location>
        <begin position="1"/>
        <end position="26"/>
    </location>
</feature>
<reference evidence="7" key="1">
    <citation type="journal article" date="2014" name="Int. J. Syst. Evol. Microbiol.">
        <title>Complete genome sequence of Corynebacterium casei LMG S-19264T (=DSM 44701T), isolated from a smear-ripened cheese.</title>
        <authorList>
            <consortium name="US DOE Joint Genome Institute (JGI-PGF)"/>
            <person name="Walter F."/>
            <person name="Albersmeier A."/>
            <person name="Kalinowski J."/>
            <person name="Ruckert C."/>
        </authorList>
    </citation>
    <scope>NUCLEOTIDE SEQUENCE</scope>
    <source>
        <strain evidence="7">CGMCC 1.15320</strain>
    </source>
</reference>
<dbReference type="CDD" id="cd00995">
    <property type="entry name" value="PBP2_NikA_DppA_OppA_like"/>
    <property type="match status" value="1"/>
</dbReference>
<feature type="chain" id="PRO_5037068873" description="Solute-binding protein family 5 domain-containing protein" evidence="5">
    <location>
        <begin position="27"/>
        <end position="540"/>
    </location>
</feature>
<dbReference type="InterPro" id="IPR039424">
    <property type="entry name" value="SBP_5"/>
</dbReference>
<dbReference type="Gene3D" id="3.10.105.10">
    <property type="entry name" value="Dipeptide-binding Protein, Domain 3"/>
    <property type="match status" value="2"/>
</dbReference>
<dbReference type="GO" id="GO:1904680">
    <property type="term" value="F:peptide transmembrane transporter activity"/>
    <property type="evidence" value="ECO:0007669"/>
    <property type="project" value="TreeGrafter"/>
</dbReference>
<comment type="similarity">
    <text evidence="2">Belongs to the bacterial solute-binding protein 5 family.</text>
</comment>
<sequence length="540" mass="60549">MKLSTRKLVAPLALPIAMSLSGFAFAQDLGERVPDIQIAYYAADMGPMYEQSARVLSEEWSKLGLSFKMQPVQFSTFISNIMVGGGLEDMAVFTVGADPDRVDPTYWLHDLGACGARRNGAKWCDEPYTEMVRKQRELVNTEERVALAKQAQQHFYDVMPWWPATNTVYGMVWNSDKWENVTSPEPVAAHEGLIDPWLSAKPKTDDRWFDWAHYEDVTTYNPMAEEGAVGWIRFVYDTFAKNNSKGETIPWAATSWEFVEPTTVKITLRENMKFHDGEAVTADDAVFTINKVVELQPPAMSSRISNLAGAEKVDDLTFNIKLKTPDASFITTVLPYAFILPEHHWANYEGDMVARDVVADGVVVGSGPFKFKTWRVNEVHELETFKDHFHAPEYDGVRRLALGQADAIRSAMISGTGDIATMVLPVAAMSDLANQYNQLEFKEIPSHGSMLVWLNNSKAPFTDPAFRKAMRMATSKERAAVEGWLGFAIPAAEGPVPRMLGMWYNSDLPEIAFDIDGARKVLEEAGYGWDSDGRLHYPKK</sequence>